<accession>A0AAJ6VZ13</accession>
<comment type="similarity">
    <text evidence="2 3">Belongs to the small heat shock protein (HSP20) family.</text>
</comment>
<feature type="compositionally biased region" description="Polar residues" evidence="4">
    <location>
        <begin position="11"/>
        <end position="26"/>
    </location>
</feature>
<dbReference type="SUPFAM" id="SSF49764">
    <property type="entry name" value="HSP20-like chaperones"/>
    <property type="match status" value="1"/>
</dbReference>
<name>A0AAJ6VZ13_9ACAR</name>
<dbReference type="Pfam" id="PF00011">
    <property type="entry name" value="HSP20"/>
    <property type="match status" value="1"/>
</dbReference>
<reference evidence="7" key="1">
    <citation type="submission" date="2025-08" db="UniProtKB">
        <authorList>
            <consortium name="RefSeq"/>
        </authorList>
    </citation>
    <scope>IDENTIFICATION</scope>
</reference>
<gene>
    <name evidence="7" type="primary">LOC100908174</name>
</gene>
<evidence type="ECO:0000256" key="1">
    <source>
        <dbReference type="ARBA" id="ARBA00023016"/>
    </source>
</evidence>
<dbReference type="GO" id="GO:0042026">
    <property type="term" value="P:protein refolding"/>
    <property type="evidence" value="ECO:0007669"/>
    <property type="project" value="TreeGrafter"/>
</dbReference>
<evidence type="ECO:0000256" key="3">
    <source>
        <dbReference type="RuleBase" id="RU003616"/>
    </source>
</evidence>
<dbReference type="PANTHER" id="PTHR45640">
    <property type="entry name" value="HEAT SHOCK PROTEIN HSP-12.2-RELATED"/>
    <property type="match status" value="1"/>
</dbReference>
<dbReference type="AlphaFoldDB" id="A0AAJ6VZ13"/>
<keyword evidence="6" id="KW-1185">Reference proteome</keyword>
<evidence type="ECO:0000259" key="5">
    <source>
        <dbReference type="PROSITE" id="PS01031"/>
    </source>
</evidence>
<dbReference type="Gene3D" id="2.60.40.790">
    <property type="match status" value="1"/>
</dbReference>
<feature type="region of interest" description="Disordered" evidence="4">
    <location>
        <begin position="107"/>
        <end position="136"/>
    </location>
</feature>
<organism evidence="6 7">
    <name type="scientific">Galendromus occidentalis</name>
    <name type="common">western predatory mite</name>
    <dbReference type="NCBI Taxonomy" id="34638"/>
    <lineage>
        <taxon>Eukaryota</taxon>
        <taxon>Metazoa</taxon>
        <taxon>Ecdysozoa</taxon>
        <taxon>Arthropoda</taxon>
        <taxon>Chelicerata</taxon>
        <taxon>Arachnida</taxon>
        <taxon>Acari</taxon>
        <taxon>Parasitiformes</taxon>
        <taxon>Mesostigmata</taxon>
        <taxon>Gamasina</taxon>
        <taxon>Phytoseioidea</taxon>
        <taxon>Phytoseiidae</taxon>
        <taxon>Typhlodrominae</taxon>
        <taxon>Galendromus</taxon>
    </lineage>
</organism>
<evidence type="ECO:0000313" key="7">
    <source>
        <dbReference type="RefSeq" id="XP_003745594.1"/>
    </source>
</evidence>
<evidence type="ECO:0000256" key="4">
    <source>
        <dbReference type="SAM" id="MobiDB-lite"/>
    </source>
</evidence>
<proteinExistence type="inferred from homology"/>
<feature type="domain" description="SHSP" evidence="5">
    <location>
        <begin position="183"/>
        <end position="296"/>
    </location>
</feature>
<dbReference type="GO" id="GO:0051082">
    <property type="term" value="F:unfolded protein binding"/>
    <property type="evidence" value="ECO:0007669"/>
    <property type="project" value="TreeGrafter"/>
</dbReference>
<keyword evidence="1" id="KW-0346">Stress response</keyword>
<dbReference type="InterPro" id="IPR001436">
    <property type="entry name" value="Alpha-crystallin/sHSP_animal"/>
</dbReference>
<dbReference type="GO" id="GO:0005634">
    <property type="term" value="C:nucleus"/>
    <property type="evidence" value="ECO:0007669"/>
    <property type="project" value="TreeGrafter"/>
</dbReference>
<dbReference type="PROSITE" id="PS01031">
    <property type="entry name" value="SHSP"/>
    <property type="match status" value="1"/>
</dbReference>
<dbReference type="Proteomes" id="UP000694867">
    <property type="component" value="Unplaced"/>
</dbReference>
<sequence>MSQVRVVKVFSETNSSTSNAGSQPMAATSAPIPGERTERKEYHSFAELPPETKKYIDELLGSDASTKFDNISVVSEQTTRYAQPEVRVVNISHKKVVEENRQIPVMDERTMTTSQQTSTHQTQSAPPPSQVKEETKTFTKDMLDQLPEECKKYVNDFMQTQGMQNKNIEHVTVHTTRENTTSSAYQNDIPDLQVKNCLQSHDKIVVEIDAAGFLAEDISMKVSGRNLIIEGRKEGPDPRDPTTTLRKELKRDIVMPPGVDAAHITCVLNSMTGRLTVTIPVPEPDGGEYTIPITTV</sequence>
<dbReference type="PANTHER" id="PTHR45640:SF13">
    <property type="entry name" value="HEAT SHOCK PROTEIN 22-RELATED"/>
    <property type="match status" value="1"/>
</dbReference>
<dbReference type="GeneID" id="100908174"/>
<feature type="region of interest" description="Disordered" evidence="4">
    <location>
        <begin position="1"/>
        <end position="39"/>
    </location>
</feature>
<dbReference type="KEGG" id="goe:100908174"/>
<dbReference type="CDD" id="cd06464">
    <property type="entry name" value="ACD_sHsps-like"/>
    <property type="match status" value="1"/>
</dbReference>
<dbReference type="RefSeq" id="XP_003745594.1">
    <property type="nucleotide sequence ID" value="XM_003745546.2"/>
</dbReference>
<evidence type="ECO:0000256" key="2">
    <source>
        <dbReference type="PROSITE-ProRule" id="PRU00285"/>
    </source>
</evidence>
<dbReference type="GO" id="GO:0005737">
    <property type="term" value="C:cytoplasm"/>
    <property type="evidence" value="ECO:0007669"/>
    <property type="project" value="TreeGrafter"/>
</dbReference>
<dbReference type="InterPro" id="IPR008978">
    <property type="entry name" value="HSP20-like_chaperone"/>
</dbReference>
<dbReference type="GO" id="GO:0009408">
    <property type="term" value="P:response to heat"/>
    <property type="evidence" value="ECO:0007669"/>
    <property type="project" value="TreeGrafter"/>
</dbReference>
<evidence type="ECO:0000313" key="6">
    <source>
        <dbReference type="Proteomes" id="UP000694867"/>
    </source>
</evidence>
<protein>
    <submittedName>
        <fullName evidence="7">Uncharacterized protein LOC100908174</fullName>
    </submittedName>
</protein>
<dbReference type="InterPro" id="IPR002068">
    <property type="entry name" value="A-crystallin/Hsp20_dom"/>
</dbReference>
<feature type="compositionally biased region" description="Low complexity" evidence="4">
    <location>
        <begin position="112"/>
        <end position="124"/>
    </location>
</feature>